<feature type="domain" description="Transcription regulator TrmB N-terminal" evidence="1">
    <location>
        <begin position="7"/>
        <end position="72"/>
    </location>
</feature>
<dbReference type="Pfam" id="PF01978">
    <property type="entry name" value="TrmB"/>
    <property type="match status" value="1"/>
</dbReference>
<evidence type="ECO:0000259" key="1">
    <source>
        <dbReference type="Pfam" id="PF01978"/>
    </source>
</evidence>
<gene>
    <name evidence="2" type="ORF">C1I89_19940</name>
</gene>
<dbReference type="RefSeq" id="WP_102774307.1">
    <property type="nucleotide sequence ID" value="NZ_POQS01000005.1"/>
</dbReference>
<sequence>MDVEDQLARLGISGNLFKVYRAAIELGEAPVSEVATRAGLPRTTVYDAVTRLQEHGLIALDDRGSRCFVTALDPSVLLEQAQARRQMLENMMPQLRSLYNQAKGKPNIRFYEGAEGVRTVLRDSLSAESKQLRAIFSMSELEDAPGLDEIDVYRAERIALGIHMKVVRSRSRDTADIWPSSVDELRELRFAPEHMTLSMTALIYDHRVALVSSRRENYGLIIESEEFAALQRTLFDAIWSLSHPPEAEG</sequence>
<proteinExistence type="predicted"/>
<name>A0A2N8KF63_9BURK</name>
<dbReference type="SUPFAM" id="SSF46785">
    <property type="entry name" value="Winged helix' DNA-binding domain"/>
    <property type="match status" value="1"/>
</dbReference>
<evidence type="ECO:0000313" key="2">
    <source>
        <dbReference type="EMBL" id="PND32098.1"/>
    </source>
</evidence>
<protein>
    <submittedName>
        <fullName evidence="2">Transcriptional regulator TrmB</fullName>
    </submittedName>
</protein>
<keyword evidence="3" id="KW-1185">Reference proteome</keyword>
<dbReference type="AlphaFoldDB" id="A0A2N8KF63"/>
<dbReference type="InterPro" id="IPR002831">
    <property type="entry name" value="Tscrpt_reg_TrmB_N"/>
</dbReference>
<dbReference type="Gene3D" id="1.10.10.10">
    <property type="entry name" value="Winged helix-like DNA-binding domain superfamily/Winged helix DNA-binding domain"/>
    <property type="match status" value="1"/>
</dbReference>
<organism evidence="2 3">
    <name type="scientific">Achromobacter pulmonis</name>
    <dbReference type="NCBI Taxonomy" id="1389932"/>
    <lineage>
        <taxon>Bacteria</taxon>
        <taxon>Pseudomonadati</taxon>
        <taxon>Pseudomonadota</taxon>
        <taxon>Betaproteobacteria</taxon>
        <taxon>Burkholderiales</taxon>
        <taxon>Alcaligenaceae</taxon>
        <taxon>Achromobacter</taxon>
    </lineage>
</organism>
<dbReference type="InterPro" id="IPR051797">
    <property type="entry name" value="TrmB-like"/>
</dbReference>
<accession>A0A2N8KF63</accession>
<dbReference type="PANTHER" id="PTHR34293:SF1">
    <property type="entry name" value="HTH-TYPE TRANSCRIPTIONAL REGULATOR TRMBL2"/>
    <property type="match status" value="1"/>
</dbReference>
<dbReference type="PANTHER" id="PTHR34293">
    <property type="entry name" value="HTH-TYPE TRANSCRIPTIONAL REGULATOR TRMBL2"/>
    <property type="match status" value="1"/>
</dbReference>
<comment type="caution">
    <text evidence="2">The sequence shown here is derived from an EMBL/GenBank/DDBJ whole genome shotgun (WGS) entry which is preliminary data.</text>
</comment>
<dbReference type="EMBL" id="POQS01000005">
    <property type="protein sequence ID" value="PND32098.1"/>
    <property type="molecule type" value="Genomic_DNA"/>
</dbReference>
<evidence type="ECO:0000313" key="3">
    <source>
        <dbReference type="Proteomes" id="UP000235994"/>
    </source>
</evidence>
<dbReference type="InterPro" id="IPR036390">
    <property type="entry name" value="WH_DNA-bd_sf"/>
</dbReference>
<dbReference type="Proteomes" id="UP000235994">
    <property type="component" value="Unassembled WGS sequence"/>
</dbReference>
<reference evidence="2 3" key="1">
    <citation type="submission" date="2018-01" db="EMBL/GenBank/DDBJ databases">
        <title>The draft genome of an aniline degradation strain ANB-1.</title>
        <authorList>
            <person name="Zhang L."/>
            <person name="Jiang J."/>
        </authorList>
    </citation>
    <scope>NUCLEOTIDE SEQUENCE [LARGE SCALE GENOMIC DNA]</scope>
    <source>
        <strain evidence="2 3">ANB-1</strain>
    </source>
</reference>
<dbReference type="InterPro" id="IPR036388">
    <property type="entry name" value="WH-like_DNA-bd_sf"/>
</dbReference>